<feature type="transmembrane region" description="Helical" evidence="2">
    <location>
        <begin position="117"/>
        <end position="136"/>
    </location>
</feature>
<dbReference type="RefSeq" id="WP_185058557.1">
    <property type="nucleotide sequence ID" value="NZ_BAABJP010000001.1"/>
</dbReference>
<accession>A0ABP9PJ65</accession>
<organism evidence="3 4">
    <name type="scientific">Pseudonocardia eucalypti</name>
    <dbReference type="NCBI Taxonomy" id="648755"/>
    <lineage>
        <taxon>Bacteria</taxon>
        <taxon>Bacillati</taxon>
        <taxon>Actinomycetota</taxon>
        <taxon>Actinomycetes</taxon>
        <taxon>Pseudonocardiales</taxon>
        <taxon>Pseudonocardiaceae</taxon>
        <taxon>Pseudonocardia</taxon>
    </lineage>
</organism>
<evidence type="ECO:0000313" key="3">
    <source>
        <dbReference type="EMBL" id="GAA5145202.1"/>
    </source>
</evidence>
<feature type="compositionally biased region" description="Pro residues" evidence="1">
    <location>
        <begin position="212"/>
        <end position="223"/>
    </location>
</feature>
<feature type="transmembrane region" description="Helical" evidence="2">
    <location>
        <begin position="83"/>
        <end position="105"/>
    </location>
</feature>
<evidence type="ECO:0000256" key="2">
    <source>
        <dbReference type="SAM" id="Phobius"/>
    </source>
</evidence>
<proteinExistence type="predicted"/>
<gene>
    <name evidence="3" type="ORF">GCM10023321_02730</name>
</gene>
<evidence type="ECO:0000313" key="4">
    <source>
        <dbReference type="Proteomes" id="UP001428817"/>
    </source>
</evidence>
<feature type="transmembrane region" description="Helical" evidence="2">
    <location>
        <begin position="49"/>
        <end position="71"/>
    </location>
</feature>
<keyword evidence="2" id="KW-0812">Transmembrane</keyword>
<keyword evidence="4" id="KW-1185">Reference proteome</keyword>
<name>A0ABP9PJ65_9PSEU</name>
<evidence type="ECO:0008006" key="5">
    <source>
        <dbReference type="Google" id="ProtNLM"/>
    </source>
</evidence>
<feature type="transmembrane region" description="Helical" evidence="2">
    <location>
        <begin position="20"/>
        <end position="37"/>
    </location>
</feature>
<dbReference type="Pfam" id="PF14325">
    <property type="entry name" value="DUF4383"/>
    <property type="match status" value="1"/>
</dbReference>
<feature type="region of interest" description="Disordered" evidence="1">
    <location>
        <begin position="204"/>
        <end position="223"/>
    </location>
</feature>
<sequence length="223" mass="23493">MSMLHPRPGPHPVHTVHRVSALVLGAFLCVFGVLGFARGQPFFSTEGSVVLGLSSNGLLAAISVLVGLVLIGSAALGGNAASTISLVIGGLFVLSGMANSMVLGTDLNVLAFRMPNILFSLAVGAVLLITGGWGRLTGGLPDDNPYHADPVPSPETEAEQDHWPAALSAELAEAERAYALHYATPEQLRRLDLVHRYRSPADRRRIWQDSAPPQPPDSVTPAP</sequence>
<keyword evidence="2" id="KW-0472">Membrane</keyword>
<comment type="caution">
    <text evidence="3">The sequence shown here is derived from an EMBL/GenBank/DDBJ whole genome shotgun (WGS) entry which is preliminary data.</text>
</comment>
<reference evidence="4" key="1">
    <citation type="journal article" date="2019" name="Int. J. Syst. Evol. Microbiol.">
        <title>The Global Catalogue of Microorganisms (GCM) 10K type strain sequencing project: providing services to taxonomists for standard genome sequencing and annotation.</title>
        <authorList>
            <consortium name="The Broad Institute Genomics Platform"/>
            <consortium name="The Broad Institute Genome Sequencing Center for Infectious Disease"/>
            <person name="Wu L."/>
            <person name="Ma J."/>
        </authorList>
    </citation>
    <scope>NUCLEOTIDE SEQUENCE [LARGE SCALE GENOMIC DNA]</scope>
    <source>
        <strain evidence="4">JCM 18303</strain>
    </source>
</reference>
<keyword evidence="2" id="KW-1133">Transmembrane helix</keyword>
<protein>
    <recommendedName>
        <fullName evidence="5">DUF4383 domain-containing protein</fullName>
    </recommendedName>
</protein>
<dbReference type="Proteomes" id="UP001428817">
    <property type="component" value="Unassembled WGS sequence"/>
</dbReference>
<evidence type="ECO:0000256" key="1">
    <source>
        <dbReference type="SAM" id="MobiDB-lite"/>
    </source>
</evidence>
<dbReference type="EMBL" id="BAABJP010000001">
    <property type="protein sequence ID" value="GAA5145202.1"/>
    <property type="molecule type" value="Genomic_DNA"/>
</dbReference>